<dbReference type="RefSeq" id="WP_253478417.1">
    <property type="nucleotide sequence ID" value="NZ_JALJXV010000005.1"/>
</dbReference>
<dbReference type="SUPFAM" id="SSF89733">
    <property type="entry name" value="L-sulfolactate dehydrogenase-like"/>
    <property type="match status" value="1"/>
</dbReference>
<dbReference type="EC" id="1.1.1.338" evidence="3"/>
<sequence>MGQRICSPEELEGLARDALTASGASRDAADSLARAVVAAELDGIASHGLAYIPTYCEHLRCGKVRPLAEPRAQATAASAILVDADHGFAHPAIDKGLPLLMEAARSHGVAGMAVRRSYNCGVLGYHTEQLAAAGLVGLGFTNAPASIAPLGGTRPVIGTNPFSLAVPGEHPGEIALLIDQSASVVAKSEVMAHKRRGQPLPAGWALDASGQPTTDPDAALAGSMMPAGGYKGFGSGLMTEVLAAVLAGGALGTQASPFSGTQGGPPGTGQFFLAMDPDSFSGSAFQPAVQGLIAAMDEQPGVRVPGRRRRDNRLRLRQAGIPVASELLDRVQSLVRT</sequence>
<evidence type="ECO:0000256" key="1">
    <source>
        <dbReference type="ARBA" id="ARBA00006056"/>
    </source>
</evidence>
<evidence type="ECO:0000313" key="4">
    <source>
        <dbReference type="Proteomes" id="UP001205843"/>
    </source>
</evidence>
<comment type="caution">
    <text evidence="3">The sequence shown here is derived from an EMBL/GenBank/DDBJ whole genome shotgun (WGS) entry which is preliminary data.</text>
</comment>
<dbReference type="PANTHER" id="PTHR11091">
    <property type="entry name" value="OXIDOREDUCTASE-RELATED"/>
    <property type="match status" value="1"/>
</dbReference>
<keyword evidence="2 3" id="KW-0560">Oxidoreductase</keyword>
<dbReference type="InterPro" id="IPR003767">
    <property type="entry name" value="Malate/L-lactate_DH-like"/>
</dbReference>
<name>A0AAE3G6F4_9GAMM</name>
<dbReference type="InterPro" id="IPR036111">
    <property type="entry name" value="Mal/L-sulfo/L-lacto_DH-like_sf"/>
</dbReference>
<dbReference type="GO" id="GO:0016491">
    <property type="term" value="F:oxidoreductase activity"/>
    <property type="evidence" value="ECO:0007669"/>
    <property type="project" value="UniProtKB-KW"/>
</dbReference>
<gene>
    <name evidence="3" type="ORF">J2T57_002401</name>
</gene>
<dbReference type="EMBL" id="JALJXV010000005">
    <property type="protein sequence ID" value="MCP1675253.1"/>
    <property type="molecule type" value="Genomic_DNA"/>
</dbReference>
<evidence type="ECO:0000256" key="2">
    <source>
        <dbReference type="ARBA" id="ARBA00023002"/>
    </source>
</evidence>
<dbReference type="Gene3D" id="1.10.1530.10">
    <property type="match status" value="1"/>
</dbReference>
<dbReference type="InterPro" id="IPR043143">
    <property type="entry name" value="Mal/L-sulf/L-lact_DH-like_NADP"/>
</dbReference>
<organism evidence="3 4">
    <name type="scientific">Natronocella acetinitrilica</name>
    <dbReference type="NCBI Taxonomy" id="414046"/>
    <lineage>
        <taxon>Bacteria</taxon>
        <taxon>Pseudomonadati</taxon>
        <taxon>Pseudomonadota</taxon>
        <taxon>Gammaproteobacteria</taxon>
        <taxon>Chromatiales</taxon>
        <taxon>Ectothiorhodospiraceae</taxon>
        <taxon>Natronocella</taxon>
    </lineage>
</organism>
<accession>A0AAE3G6F4</accession>
<reference evidence="3" key="1">
    <citation type="submission" date="2022-03" db="EMBL/GenBank/DDBJ databases">
        <title>Genomic Encyclopedia of Type Strains, Phase III (KMG-III): the genomes of soil and plant-associated and newly described type strains.</title>
        <authorList>
            <person name="Whitman W."/>
        </authorList>
    </citation>
    <scope>NUCLEOTIDE SEQUENCE</scope>
    <source>
        <strain evidence="3">ANL 6-2</strain>
    </source>
</reference>
<keyword evidence="4" id="KW-1185">Reference proteome</keyword>
<evidence type="ECO:0000313" key="3">
    <source>
        <dbReference type="EMBL" id="MCP1675253.1"/>
    </source>
</evidence>
<comment type="similarity">
    <text evidence="1">Belongs to the LDH2/MDH2 oxidoreductase family.</text>
</comment>
<proteinExistence type="inferred from homology"/>
<dbReference type="Proteomes" id="UP001205843">
    <property type="component" value="Unassembled WGS sequence"/>
</dbReference>
<protein>
    <submittedName>
        <fullName evidence="3">(2R)-3-sulfolactate dehydrogenase (NADP+)</fullName>
        <ecNumber evidence="3">1.1.1.338</ecNumber>
    </submittedName>
</protein>
<dbReference type="InterPro" id="IPR043144">
    <property type="entry name" value="Mal/L-sulf/L-lact_DH-like_ah"/>
</dbReference>
<dbReference type="AlphaFoldDB" id="A0AAE3G6F4"/>
<dbReference type="Gene3D" id="3.30.1370.60">
    <property type="entry name" value="Hypothetical oxidoreductase yiak, domain 2"/>
    <property type="match status" value="1"/>
</dbReference>
<dbReference type="Pfam" id="PF02615">
    <property type="entry name" value="Ldh_2"/>
    <property type="match status" value="1"/>
</dbReference>
<dbReference type="PANTHER" id="PTHR11091:SF0">
    <property type="entry name" value="MALATE DEHYDROGENASE"/>
    <property type="match status" value="1"/>
</dbReference>